<evidence type="ECO:0000313" key="2">
    <source>
        <dbReference type="EMBL" id="VAW31480.1"/>
    </source>
</evidence>
<organism evidence="2">
    <name type="scientific">hydrothermal vent metagenome</name>
    <dbReference type="NCBI Taxonomy" id="652676"/>
    <lineage>
        <taxon>unclassified sequences</taxon>
        <taxon>metagenomes</taxon>
        <taxon>ecological metagenomes</taxon>
    </lineage>
</organism>
<dbReference type="AlphaFoldDB" id="A0A3B0UQR3"/>
<protein>
    <submittedName>
        <fullName evidence="2">Mobile element protein</fullName>
    </submittedName>
</protein>
<proteinExistence type="predicted"/>
<dbReference type="EMBL" id="UOEU01000228">
    <property type="protein sequence ID" value="VAW31480.1"/>
    <property type="molecule type" value="Genomic_DNA"/>
</dbReference>
<gene>
    <name evidence="2" type="ORF">MNBD_CHLOROFLEXI01-1270</name>
</gene>
<feature type="domain" description="Transposase InsH N-terminal" evidence="1">
    <location>
        <begin position="13"/>
        <end position="84"/>
    </location>
</feature>
<dbReference type="InterPro" id="IPR008490">
    <property type="entry name" value="Transposase_InsH_N"/>
</dbReference>
<reference evidence="2" key="1">
    <citation type="submission" date="2018-06" db="EMBL/GenBank/DDBJ databases">
        <authorList>
            <person name="Zhirakovskaya E."/>
        </authorList>
    </citation>
    <scope>NUCLEOTIDE SEQUENCE</scope>
</reference>
<evidence type="ECO:0000259" key="1">
    <source>
        <dbReference type="Pfam" id="PF05598"/>
    </source>
</evidence>
<name>A0A3B0UQR3_9ZZZZ</name>
<accession>A0A3B0UQR3</accession>
<dbReference type="Pfam" id="PF05598">
    <property type="entry name" value="DUF772"/>
    <property type="match status" value="1"/>
</dbReference>
<sequence>MRIGDRFGGFFTDEQFVPLFSQRGQPAYSPWRLALISMVQFAENLSDRQAADAVRGRIDSKYLLGLEKVDSGYDYSVLSEFRQRLVGGSLEQELLDTMLGVVAEHGLLKKRGQQRTDSTHIVAAVRNLNRLETVGETRSVSPVPREREHQVGYPQKQHEILQKSRQQQQTKAWQKQYNKRAQTRVSNFATLRPVPI</sequence>
<dbReference type="PANTHER" id="PTHR35604:SF2">
    <property type="entry name" value="TRANSPOSASE INSH FOR INSERTION SEQUENCE ELEMENT IS5A-RELATED"/>
    <property type="match status" value="1"/>
</dbReference>
<dbReference type="PANTHER" id="PTHR35604">
    <property type="entry name" value="TRANSPOSASE INSH FOR INSERTION SEQUENCE ELEMENT IS5A-RELATED"/>
    <property type="match status" value="1"/>
</dbReference>